<dbReference type="Proteomes" id="UP000784294">
    <property type="component" value="Unassembled WGS sequence"/>
</dbReference>
<dbReference type="AlphaFoldDB" id="A0A3S5AZ05"/>
<gene>
    <name evidence="1" type="ORF">PXEA_LOCUS29224</name>
</gene>
<evidence type="ECO:0000313" key="2">
    <source>
        <dbReference type="Proteomes" id="UP000784294"/>
    </source>
</evidence>
<sequence length="50" mass="5726">MGLISAPEPAHLALPGQNAPPPCPFMATIRRSDIEVRRVLHEFKELWWVF</sequence>
<dbReference type="EMBL" id="CAAALY010250673">
    <property type="protein sequence ID" value="VEL35784.1"/>
    <property type="molecule type" value="Genomic_DNA"/>
</dbReference>
<reference evidence="1" key="1">
    <citation type="submission" date="2018-11" db="EMBL/GenBank/DDBJ databases">
        <authorList>
            <consortium name="Pathogen Informatics"/>
        </authorList>
    </citation>
    <scope>NUCLEOTIDE SEQUENCE</scope>
</reference>
<accession>A0A3S5AZ05</accession>
<proteinExistence type="predicted"/>
<organism evidence="1 2">
    <name type="scientific">Protopolystoma xenopodis</name>
    <dbReference type="NCBI Taxonomy" id="117903"/>
    <lineage>
        <taxon>Eukaryota</taxon>
        <taxon>Metazoa</taxon>
        <taxon>Spiralia</taxon>
        <taxon>Lophotrochozoa</taxon>
        <taxon>Platyhelminthes</taxon>
        <taxon>Monogenea</taxon>
        <taxon>Polyopisthocotylea</taxon>
        <taxon>Polystomatidea</taxon>
        <taxon>Polystomatidae</taxon>
        <taxon>Protopolystoma</taxon>
    </lineage>
</organism>
<protein>
    <submittedName>
        <fullName evidence="1">Uncharacterized protein</fullName>
    </submittedName>
</protein>
<name>A0A3S5AZ05_9PLAT</name>
<evidence type="ECO:0000313" key="1">
    <source>
        <dbReference type="EMBL" id="VEL35784.1"/>
    </source>
</evidence>
<comment type="caution">
    <text evidence="1">The sequence shown here is derived from an EMBL/GenBank/DDBJ whole genome shotgun (WGS) entry which is preliminary data.</text>
</comment>
<keyword evidence="2" id="KW-1185">Reference proteome</keyword>